<dbReference type="Proteomes" id="UP001054945">
    <property type="component" value="Unassembled WGS sequence"/>
</dbReference>
<gene>
    <name evidence="1" type="ORF">CEXT_210541</name>
</gene>
<proteinExistence type="predicted"/>
<dbReference type="EMBL" id="BPLR01013232">
    <property type="protein sequence ID" value="GIY59708.1"/>
    <property type="molecule type" value="Genomic_DNA"/>
</dbReference>
<sequence length="163" mass="18882">MMNRFRAQLWWPRCDQIILADWLRKTVSGDHAAKACAWRNRGKWHLKEGECPYIFVGRFIAASVTECSGGNRNEPVVKRMSTAFITHRRKGTQIRDQTQYAEAMAPECLKPHCASWEWWPMLFAQYSLYADLFSASATGHWCRQPVLALGYRRLRSSLVTIVT</sequence>
<accession>A0AAV4UPP9</accession>
<evidence type="ECO:0000313" key="1">
    <source>
        <dbReference type="EMBL" id="GIY59708.1"/>
    </source>
</evidence>
<name>A0AAV4UPP9_CAEEX</name>
<protein>
    <submittedName>
        <fullName evidence="1">Uncharacterized protein</fullName>
    </submittedName>
</protein>
<keyword evidence="2" id="KW-1185">Reference proteome</keyword>
<organism evidence="1 2">
    <name type="scientific">Caerostris extrusa</name>
    <name type="common">Bark spider</name>
    <name type="synonym">Caerostris bankana</name>
    <dbReference type="NCBI Taxonomy" id="172846"/>
    <lineage>
        <taxon>Eukaryota</taxon>
        <taxon>Metazoa</taxon>
        <taxon>Ecdysozoa</taxon>
        <taxon>Arthropoda</taxon>
        <taxon>Chelicerata</taxon>
        <taxon>Arachnida</taxon>
        <taxon>Araneae</taxon>
        <taxon>Araneomorphae</taxon>
        <taxon>Entelegynae</taxon>
        <taxon>Araneoidea</taxon>
        <taxon>Araneidae</taxon>
        <taxon>Caerostris</taxon>
    </lineage>
</organism>
<comment type="caution">
    <text evidence="1">The sequence shown here is derived from an EMBL/GenBank/DDBJ whole genome shotgun (WGS) entry which is preliminary data.</text>
</comment>
<reference evidence="1 2" key="1">
    <citation type="submission" date="2021-06" db="EMBL/GenBank/DDBJ databases">
        <title>Caerostris extrusa draft genome.</title>
        <authorList>
            <person name="Kono N."/>
            <person name="Arakawa K."/>
        </authorList>
    </citation>
    <scope>NUCLEOTIDE SEQUENCE [LARGE SCALE GENOMIC DNA]</scope>
</reference>
<dbReference type="AlphaFoldDB" id="A0AAV4UPP9"/>
<evidence type="ECO:0000313" key="2">
    <source>
        <dbReference type="Proteomes" id="UP001054945"/>
    </source>
</evidence>